<protein>
    <recommendedName>
        <fullName evidence="1">DUF6879 domain-containing protein</fullName>
    </recommendedName>
</protein>
<reference evidence="2 3" key="1">
    <citation type="submission" date="2018-06" db="EMBL/GenBank/DDBJ databases">
        <title>Sphaerisporangium craniellae sp. nov., isolated from a marine sponge in the South China Sea.</title>
        <authorList>
            <person name="Li L."/>
        </authorList>
    </citation>
    <scope>NUCLEOTIDE SEQUENCE [LARGE SCALE GENOMIC DNA]</scope>
    <source>
        <strain evidence="2 3">LHW63015</strain>
    </source>
</reference>
<evidence type="ECO:0000313" key="2">
    <source>
        <dbReference type="EMBL" id="RBQ20725.1"/>
    </source>
</evidence>
<accession>A0A366M3F4</accession>
<dbReference type="Proteomes" id="UP000253303">
    <property type="component" value="Unassembled WGS sequence"/>
</dbReference>
<feature type="domain" description="DUF6879" evidence="1">
    <location>
        <begin position="10"/>
        <end position="172"/>
    </location>
</feature>
<keyword evidence="3" id="KW-1185">Reference proteome</keyword>
<dbReference type="Pfam" id="PF21806">
    <property type="entry name" value="DUF6879"/>
    <property type="match status" value="1"/>
</dbReference>
<name>A0A366M3F4_9ACTN</name>
<dbReference type="EMBL" id="QMEY01000002">
    <property type="protein sequence ID" value="RBQ20725.1"/>
    <property type="molecule type" value="Genomic_DNA"/>
</dbReference>
<comment type="caution">
    <text evidence="2">The sequence shown here is derived from an EMBL/GenBank/DDBJ whole genome shotgun (WGS) entry which is preliminary data.</text>
</comment>
<proteinExistence type="predicted"/>
<dbReference type="AlphaFoldDB" id="A0A366M3F4"/>
<dbReference type="InterPro" id="IPR049244">
    <property type="entry name" value="DUF6879"/>
</dbReference>
<sequence length="173" mass="19947">MESQRLTRDQFRGLFPGRQRAFHLELRDEYGVADEIGPFQSWLKGEPDDHRWHDSWLRFVRAAVGRGTSIQRARVVTEPWSDYVRWAMTIDPLNLEAGEEIGYLPRQTVADISLPDEDYWLIDDDTLVLSLFEPDGSSGGLVLVRDEALINQCVQVRDLTWPRAVPYVQYVAA</sequence>
<organism evidence="2 3">
    <name type="scientific">Spongiactinospora rosea</name>
    <dbReference type="NCBI Taxonomy" id="2248750"/>
    <lineage>
        <taxon>Bacteria</taxon>
        <taxon>Bacillati</taxon>
        <taxon>Actinomycetota</taxon>
        <taxon>Actinomycetes</taxon>
        <taxon>Streptosporangiales</taxon>
        <taxon>Streptosporangiaceae</taxon>
        <taxon>Spongiactinospora</taxon>
    </lineage>
</organism>
<dbReference type="RefSeq" id="WP_113979682.1">
    <property type="nucleotide sequence ID" value="NZ_QMEY01000002.1"/>
</dbReference>
<evidence type="ECO:0000259" key="1">
    <source>
        <dbReference type="Pfam" id="PF21806"/>
    </source>
</evidence>
<evidence type="ECO:0000313" key="3">
    <source>
        <dbReference type="Proteomes" id="UP000253303"/>
    </source>
</evidence>
<gene>
    <name evidence="2" type="ORF">DP939_06490</name>
</gene>